<dbReference type="RefSeq" id="WP_127199844.1">
    <property type="nucleotide sequence ID" value="NZ_RZNX01000005.1"/>
</dbReference>
<dbReference type="GO" id="GO:0000976">
    <property type="term" value="F:transcription cis-regulatory region binding"/>
    <property type="evidence" value="ECO:0007669"/>
    <property type="project" value="TreeGrafter"/>
</dbReference>
<keyword evidence="1" id="KW-0805">Transcription regulation</keyword>
<evidence type="ECO:0000256" key="1">
    <source>
        <dbReference type="ARBA" id="ARBA00023015"/>
    </source>
</evidence>
<keyword evidence="3" id="KW-0804">Transcription</keyword>
<dbReference type="OrthoDB" id="1679733at2"/>
<evidence type="ECO:0000259" key="5">
    <source>
        <dbReference type="PROSITE" id="PS50977"/>
    </source>
</evidence>
<keyword evidence="7" id="KW-1185">Reference proteome</keyword>
<evidence type="ECO:0000313" key="6">
    <source>
        <dbReference type="EMBL" id="RUT29900.1"/>
    </source>
</evidence>
<dbReference type="PANTHER" id="PTHR30055">
    <property type="entry name" value="HTH-TYPE TRANSCRIPTIONAL REGULATOR RUTR"/>
    <property type="match status" value="1"/>
</dbReference>
<feature type="domain" description="HTH tetR-type" evidence="5">
    <location>
        <begin position="11"/>
        <end position="71"/>
    </location>
</feature>
<dbReference type="Pfam" id="PF00440">
    <property type="entry name" value="TetR_N"/>
    <property type="match status" value="1"/>
</dbReference>
<dbReference type="EMBL" id="RZNX01000005">
    <property type="protein sequence ID" value="RUT29900.1"/>
    <property type="molecule type" value="Genomic_DNA"/>
</dbReference>
<proteinExistence type="predicted"/>
<sequence>MPLHEESRSHLEINDLILKNARLLIEQRGADKVSMHQIAKAAGIGQGTLYRRYTSIGDICLNLIEEKLAAVMQDIRSGIQQDLGPVRDQIERVVHKWVSFVEDMMNWIGALEDNCKMQKMGFEFSQSPPYVFIYGTLRDLLDKAAENHEIKPCDPCFIINAFLFLFSPDSYIYLRRHNNYTPEAIAAKAYGLYFKPLFAESPS</sequence>
<organism evidence="6 7">
    <name type="scientific">Paenibacillus zeisoli</name>
    <dbReference type="NCBI Taxonomy" id="2496267"/>
    <lineage>
        <taxon>Bacteria</taxon>
        <taxon>Bacillati</taxon>
        <taxon>Bacillota</taxon>
        <taxon>Bacilli</taxon>
        <taxon>Bacillales</taxon>
        <taxon>Paenibacillaceae</taxon>
        <taxon>Paenibacillus</taxon>
    </lineage>
</organism>
<dbReference type="GO" id="GO:0003700">
    <property type="term" value="F:DNA-binding transcription factor activity"/>
    <property type="evidence" value="ECO:0007669"/>
    <property type="project" value="TreeGrafter"/>
</dbReference>
<dbReference type="AlphaFoldDB" id="A0A433X788"/>
<comment type="caution">
    <text evidence="6">The sequence shown here is derived from an EMBL/GenBank/DDBJ whole genome shotgun (WGS) entry which is preliminary data.</text>
</comment>
<evidence type="ECO:0000256" key="4">
    <source>
        <dbReference type="PROSITE-ProRule" id="PRU00335"/>
    </source>
</evidence>
<evidence type="ECO:0000256" key="2">
    <source>
        <dbReference type="ARBA" id="ARBA00023125"/>
    </source>
</evidence>
<name>A0A433X788_9BACL</name>
<feature type="DNA-binding region" description="H-T-H motif" evidence="4">
    <location>
        <begin position="34"/>
        <end position="53"/>
    </location>
</feature>
<dbReference type="PROSITE" id="PS50977">
    <property type="entry name" value="HTH_TETR_2"/>
    <property type="match status" value="1"/>
</dbReference>
<dbReference type="Proteomes" id="UP000272464">
    <property type="component" value="Unassembled WGS sequence"/>
</dbReference>
<accession>A0A433X788</accession>
<evidence type="ECO:0000313" key="7">
    <source>
        <dbReference type="Proteomes" id="UP000272464"/>
    </source>
</evidence>
<dbReference type="Gene3D" id="1.10.357.10">
    <property type="entry name" value="Tetracycline Repressor, domain 2"/>
    <property type="match status" value="1"/>
</dbReference>
<reference evidence="6 7" key="1">
    <citation type="submission" date="2018-12" db="EMBL/GenBank/DDBJ databases">
        <authorList>
            <person name="Sun L."/>
            <person name="Chen Z."/>
        </authorList>
    </citation>
    <scope>NUCLEOTIDE SEQUENCE [LARGE SCALE GENOMIC DNA]</scope>
    <source>
        <strain evidence="6 7">3-5-3</strain>
    </source>
</reference>
<dbReference type="InterPro" id="IPR001647">
    <property type="entry name" value="HTH_TetR"/>
</dbReference>
<dbReference type="SUPFAM" id="SSF46689">
    <property type="entry name" value="Homeodomain-like"/>
    <property type="match status" value="1"/>
</dbReference>
<evidence type="ECO:0000256" key="3">
    <source>
        <dbReference type="ARBA" id="ARBA00023163"/>
    </source>
</evidence>
<keyword evidence="2 4" id="KW-0238">DNA-binding</keyword>
<dbReference type="InterPro" id="IPR009057">
    <property type="entry name" value="Homeodomain-like_sf"/>
</dbReference>
<gene>
    <name evidence="6" type="ORF">EJP77_13890</name>
</gene>
<dbReference type="InterPro" id="IPR050109">
    <property type="entry name" value="HTH-type_TetR-like_transc_reg"/>
</dbReference>
<dbReference type="PANTHER" id="PTHR30055:SF234">
    <property type="entry name" value="HTH-TYPE TRANSCRIPTIONAL REGULATOR BETI"/>
    <property type="match status" value="1"/>
</dbReference>
<protein>
    <submittedName>
        <fullName evidence="6">TetR/AcrR family transcriptional regulator</fullName>
    </submittedName>
</protein>